<evidence type="ECO:0000256" key="2">
    <source>
        <dbReference type="ARBA" id="ARBA00022908"/>
    </source>
</evidence>
<dbReference type="InterPro" id="IPR011010">
    <property type="entry name" value="DNA_brk_join_enz"/>
</dbReference>
<proteinExistence type="inferred from homology"/>
<dbReference type="EMBL" id="JBHUDY010000001">
    <property type="protein sequence ID" value="MFD1611419.1"/>
    <property type="molecule type" value="Genomic_DNA"/>
</dbReference>
<dbReference type="InterPro" id="IPR038488">
    <property type="entry name" value="Integrase_DNA-bd_sf"/>
</dbReference>
<dbReference type="RefSeq" id="WP_380888008.1">
    <property type="nucleotide sequence ID" value="NZ_JBHUDY010000001.1"/>
</dbReference>
<reference evidence="9" key="1">
    <citation type="journal article" date="2019" name="Int. J. Syst. Evol. Microbiol.">
        <title>The Global Catalogue of Microorganisms (GCM) 10K type strain sequencing project: providing services to taxonomists for standard genome sequencing and annotation.</title>
        <authorList>
            <consortium name="The Broad Institute Genomics Platform"/>
            <consortium name="The Broad Institute Genome Sequencing Center for Infectious Disease"/>
            <person name="Wu L."/>
            <person name="Ma J."/>
        </authorList>
    </citation>
    <scope>NUCLEOTIDE SEQUENCE [LARGE SCALE GENOMIC DNA]</scope>
    <source>
        <strain evidence="9">CGMCC 1.16275</strain>
    </source>
</reference>
<dbReference type="PROSITE" id="PS51900">
    <property type="entry name" value="CB"/>
    <property type="match status" value="1"/>
</dbReference>
<dbReference type="Gene3D" id="1.10.443.10">
    <property type="entry name" value="Intergrase catalytic core"/>
    <property type="match status" value="1"/>
</dbReference>
<keyword evidence="9" id="KW-1185">Reference proteome</keyword>
<evidence type="ECO:0000256" key="3">
    <source>
        <dbReference type="ARBA" id="ARBA00023125"/>
    </source>
</evidence>
<dbReference type="InterPro" id="IPR025166">
    <property type="entry name" value="Integrase_DNA_bind_dom"/>
</dbReference>
<evidence type="ECO:0000259" key="7">
    <source>
        <dbReference type="PROSITE" id="PS51900"/>
    </source>
</evidence>
<evidence type="ECO:0000256" key="5">
    <source>
        <dbReference type="PROSITE-ProRule" id="PRU01248"/>
    </source>
</evidence>
<evidence type="ECO:0000256" key="6">
    <source>
        <dbReference type="SAM" id="MobiDB-lite"/>
    </source>
</evidence>
<feature type="region of interest" description="Disordered" evidence="6">
    <location>
        <begin position="434"/>
        <end position="481"/>
    </location>
</feature>
<dbReference type="InterPro" id="IPR002104">
    <property type="entry name" value="Integrase_catalytic"/>
</dbReference>
<evidence type="ECO:0000313" key="9">
    <source>
        <dbReference type="Proteomes" id="UP001597115"/>
    </source>
</evidence>
<dbReference type="Pfam" id="PF13356">
    <property type="entry name" value="Arm-DNA-bind_3"/>
    <property type="match status" value="1"/>
</dbReference>
<dbReference type="PANTHER" id="PTHR30629">
    <property type="entry name" value="PROPHAGE INTEGRASE"/>
    <property type="match status" value="1"/>
</dbReference>
<protein>
    <submittedName>
        <fullName evidence="8">Tyrosine-type recombinase/integrase</fullName>
    </submittedName>
</protein>
<comment type="similarity">
    <text evidence="1">Belongs to the 'phage' integrase family.</text>
</comment>
<sequence>MLTIADVKNAQPGSRNYKLADSKGLFLLVTTTGAKSWRFKYRFGAKERLMTLGLYPDLGLAAARVAHEDARRLLREGKDPVLEDQRRKQAQIDASQATFKKLGNEWLEEQDPLWSRANAVRVRHRLERDLFPMFGHRPIGEIDGAMILRALRKIEARGSIETAKRVRGYIMAIFRRAKGERLVSAATMMEIDEIKDALKPAPRGGRHPSLTTLPELLDLQRCVDRSTANVLTKLASRLLALTLVRIGVLRTARWSEFYGIDWENPDVVPEKAIWKISAERMKLIVEDKLNPAFGHDVPLPMQAVEVLHVVRMLTGTCEYLFPQESSWREPMSDGAVSGLYKRMAGGRFKKRMVPHGWRSAFSTIMNERAAELERDGDRMLIDMILSHVPPGVSASEWAYNRARYLRPRAGLHQVWADLITDGLPPAQMLINQTRRSDTEAAGGSQAREPLPRSPIAGTEVAQDRHRASVPRSERLWAVNDR</sequence>
<dbReference type="Proteomes" id="UP001597115">
    <property type="component" value="Unassembled WGS sequence"/>
</dbReference>
<comment type="caution">
    <text evidence="8">The sequence shown here is derived from an EMBL/GenBank/DDBJ whole genome shotgun (WGS) entry which is preliminary data.</text>
</comment>
<evidence type="ECO:0000256" key="4">
    <source>
        <dbReference type="ARBA" id="ARBA00023172"/>
    </source>
</evidence>
<dbReference type="InterPro" id="IPR010998">
    <property type="entry name" value="Integrase_recombinase_N"/>
</dbReference>
<dbReference type="Pfam" id="PF00589">
    <property type="entry name" value="Phage_integrase"/>
    <property type="match status" value="1"/>
</dbReference>
<dbReference type="InterPro" id="IPR053876">
    <property type="entry name" value="Phage_int_M"/>
</dbReference>
<name>A0ABW4I3G4_9SPHN</name>
<evidence type="ECO:0000313" key="8">
    <source>
        <dbReference type="EMBL" id="MFD1611419.1"/>
    </source>
</evidence>
<dbReference type="PANTHER" id="PTHR30629:SF2">
    <property type="entry name" value="PROPHAGE INTEGRASE INTS-RELATED"/>
    <property type="match status" value="1"/>
</dbReference>
<gene>
    <name evidence="8" type="ORF">ACFSCW_06350</name>
</gene>
<accession>A0ABW4I3G4</accession>
<dbReference type="InterPro" id="IPR044068">
    <property type="entry name" value="CB"/>
</dbReference>
<keyword evidence="3 5" id="KW-0238">DNA-binding</keyword>
<dbReference type="InterPro" id="IPR050808">
    <property type="entry name" value="Phage_Integrase"/>
</dbReference>
<dbReference type="Gene3D" id="1.10.150.130">
    <property type="match status" value="1"/>
</dbReference>
<dbReference type="SUPFAM" id="SSF56349">
    <property type="entry name" value="DNA breaking-rejoining enzymes"/>
    <property type="match status" value="1"/>
</dbReference>
<dbReference type="Pfam" id="PF22022">
    <property type="entry name" value="Phage_int_M"/>
    <property type="match status" value="1"/>
</dbReference>
<dbReference type="Gene3D" id="3.30.160.390">
    <property type="entry name" value="Integrase, DNA-binding domain"/>
    <property type="match status" value="1"/>
</dbReference>
<evidence type="ECO:0000256" key="1">
    <source>
        <dbReference type="ARBA" id="ARBA00008857"/>
    </source>
</evidence>
<feature type="compositionally biased region" description="Basic and acidic residues" evidence="6">
    <location>
        <begin position="461"/>
        <end position="481"/>
    </location>
</feature>
<feature type="domain" description="Core-binding (CB)" evidence="7">
    <location>
        <begin position="97"/>
        <end position="178"/>
    </location>
</feature>
<dbReference type="InterPro" id="IPR013762">
    <property type="entry name" value="Integrase-like_cat_sf"/>
</dbReference>
<keyword evidence="2" id="KW-0229">DNA integration</keyword>
<keyword evidence="4" id="KW-0233">DNA recombination</keyword>
<organism evidence="8 9">
    <name type="scientific">Sphingomonas tabacisoli</name>
    <dbReference type="NCBI Taxonomy" id="2249466"/>
    <lineage>
        <taxon>Bacteria</taxon>
        <taxon>Pseudomonadati</taxon>
        <taxon>Pseudomonadota</taxon>
        <taxon>Alphaproteobacteria</taxon>
        <taxon>Sphingomonadales</taxon>
        <taxon>Sphingomonadaceae</taxon>
        <taxon>Sphingomonas</taxon>
    </lineage>
</organism>